<reference evidence="3" key="1">
    <citation type="submission" date="2022-11" db="UniProtKB">
        <authorList>
            <consortium name="WormBaseParasite"/>
        </authorList>
    </citation>
    <scope>IDENTIFICATION</scope>
</reference>
<feature type="compositionally biased region" description="Basic and acidic residues" evidence="1">
    <location>
        <begin position="98"/>
        <end position="109"/>
    </location>
</feature>
<feature type="region of interest" description="Disordered" evidence="1">
    <location>
        <begin position="78"/>
        <end position="109"/>
    </location>
</feature>
<evidence type="ECO:0000313" key="3">
    <source>
        <dbReference type="WBParaSite" id="PSU_v2.g20594.t1"/>
    </source>
</evidence>
<protein>
    <submittedName>
        <fullName evidence="3">Uncharacterized protein</fullName>
    </submittedName>
</protein>
<proteinExistence type="predicted"/>
<evidence type="ECO:0000313" key="2">
    <source>
        <dbReference type="Proteomes" id="UP000887577"/>
    </source>
</evidence>
<accession>A0A914YT33</accession>
<sequence>MRGWPALVRSHPWAGSTGGCLCAYRTDHVRLGGWFVRHPLRIMCPLSTAQELEHEPHRLWSGQPDRHGHHYLRCRCRAGPSHHPPHGRRAGRDLAGCGEDRRTGDRLPE</sequence>
<dbReference type="WBParaSite" id="PSU_v2.g20594.t1">
    <property type="protein sequence ID" value="PSU_v2.g20594.t1"/>
    <property type="gene ID" value="PSU_v2.g20594"/>
</dbReference>
<keyword evidence="2" id="KW-1185">Reference proteome</keyword>
<dbReference type="PROSITE" id="PS51257">
    <property type="entry name" value="PROKAR_LIPOPROTEIN"/>
    <property type="match status" value="1"/>
</dbReference>
<dbReference type="AlphaFoldDB" id="A0A914YT33"/>
<evidence type="ECO:0000256" key="1">
    <source>
        <dbReference type="SAM" id="MobiDB-lite"/>
    </source>
</evidence>
<dbReference type="Proteomes" id="UP000887577">
    <property type="component" value="Unplaced"/>
</dbReference>
<name>A0A914YT33_9BILA</name>
<organism evidence="2 3">
    <name type="scientific">Panagrolaimus superbus</name>
    <dbReference type="NCBI Taxonomy" id="310955"/>
    <lineage>
        <taxon>Eukaryota</taxon>
        <taxon>Metazoa</taxon>
        <taxon>Ecdysozoa</taxon>
        <taxon>Nematoda</taxon>
        <taxon>Chromadorea</taxon>
        <taxon>Rhabditida</taxon>
        <taxon>Tylenchina</taxon>
        <taxon>Panagrolaimomorpha</taxon>
        <taxon>Panagrolaimoidea</taxon>
        <taxon>Panagrolaimidae</taxon>
        <taxon>Panagrolaimus</taxon>
    </lineage>
</organism>